<evidence type="ECO:0000256" key="4">
    <source>
        <dbReference type="ARBA" id="ARBA00022737"/>
    </source>
</evidence>
<dbReference type="PROSITE" id="PS01209">
    <property type="entry name" value="LDLRA_1"/>
    <property type="match status" value="1"/>
</dbReference>
<evidence type="ECO:0000256" key="8">
    <source>
        <dbReference type="PROSITE-ProRule" id="PRU00124"/>
    </source>
</evidence>
<dbReference type="InterPro" id="IPR050685">
    <property type="entry name" value="LDLR"/>
</dbReference>
<dbReference type="CDD" id="cd00037">
    <property type="entry name" value="CLECT"/>
    <property type="match status" value="1"/>
</dbReference>
<dbReference type="PANTHER" id="PTHR24270:SF62">
    <property type="entry name" value="LOW-DENSITY LIPOPROTEIN RECEPTOR-RELATED PROTEIN 2"/>
    <property type="match status" value="1"/>
</dbReference>
<evidence type="ECO:0000256" key="3">
    <source>
        <dbReference type="ARBA" id="ARBA00022692"/>
    </source>
</evidence>
<gene>
    <name evidence="9" type="ORF">C0Q70_12325</name>
</gene>
<evidence type="ECO:0000256" key="7">
    <source>
        <dbReference type="ARBA" id="ARBA00023157"/>
    </source>
</evidence>
<dbReference type="SMART" id="SM00192">
    <property type="entry name" value="LDLa"/>
    <property type="match status" value="2"/>
</dbReference>
<dbReference type="GO" id="GO:0005886">
    <property type="term" value="C:plasma membrane"/>
    <property type="evidence" value="ECO:0007669"/>
    <property type="project" value="TreeGrafter"/>
</dbReference>
<comment type="caution">
    <text evidence="9">The sequence shown here is derived from an EMBL/GenBank/DDBJ whole genome shotgun (WGS) entry which is preliminary data.</text>
</comment>
<evidence type="ECO:0000256" key="5">
    <source>
        <dbReference type="ARBA" id="ARBA00022989"/>
    </source>
</evidence>
<dbReference type="CDD" id="cd00112">
    <property type="entry name" value="LDLa"/>
    <property type="match status" value="1"/>
</dbReference>
<dbReference type="Pfam" id="PF00057">
    <property type="entry name" value="Ldl_recept_a"/>
    <property type="match status" value="1"/>
</dbReference>
<dbReference type="SUPFAM" id="SSF57424">
    <property type="entry name" value="LDL receptor-like module"/>
    <property type="match status" value="2"/>
</dbReference>
<comment type="subcellular location">
    <subcellularLocation>
        <location evidence="2">Endomembrane system</location>
    </subcellularLocation>
    <subcellularLocation>
        <location evidence="1">Membrane</location>
        <topology evidence="1">Single-pass membrane protein</topology>
    </subcellularLocation>
</comment>
<dbReference type="AlphaFoldDB" id="A0A2T7P178"/>
<accession>A0A2T7P178</accession>
<dbReference type="Gene3D" id="3.10.100.10">
    <property type="entry name" value="Mannose-Binding Protein A, subunit A"/>
    <property type="match status" value="1"/>
</dbReference>
<keyword evidence="7 8" id="KW-1015">Disulfide bond</keyword>
<dbReference type="Proteomes" id="UP000245119">
    <property type="component" value="Linkage Group LG7"/>
</dbReference>
<evidence type="ECO:0000313" key="9">
    <source>
        <dbReference type="EMBL" id="PVD27171.1"/>
    </source>
</evidence>
<sequence>MFTGETGEIHVKSGGRNLSRTITECSWTVRGPDGYQASSSVHFRLYPCYMDVTVTVINDSEGCKQKVFSCKDTKVNPTLALSGSNQQLFLFSDSLQDASRSIEFIVQFQAVPLTERVLHSLPITYTSPSSGYVTSYGFEKGLEFPCGTNATRLIIAPEGHVMMISFPAVYTSVNSLSYVGPADLKMYKVNDDGSLANLGIVNGQDKGPTFIQSNILLHLQKTRWYTITGFKIYFSFHPSPEAPRRLTSGLWDCSVPNYNTFKQHLECNLEAECDGGEDEGPHCGFSSLACNGSVAVGDKCYENSQTFEDVSARSSEEKCKMKGGHLATMKSREEWKAFVKLFQYGKRLSMAMIGLRTSRTDWPKYYKYALMWADGTVSYETNTTQDFFLGQSRAVCGFYQFTMPLRSVLLECDCWDGSDEDCSSIFFYEYPPKQRLFAPAVVYFDGEGEFYQAPIPSSEPCPQTHFRCAGESAYCLPVYVRCNGVYDCPSHEDEEDCQRYTCPGFYRCRGSRVCVHPDNVCDGWPQCPQHDDETFCGLRCPDACVCQGLAFVCTKSFAAKDYPQMRFLDATGSEKWKQAEEASMLRRLEAQQPWNVHKSADVSTFDSCVSSAS</sequence>
<evidence type="ECO:0000256" key="1">
    <source>
        <dbReference type="ARBA" id="ARBA00004167"/>
    </source>
</evidence>
<keyword evidence="5" id="KW-1133">Transmembrane helix</keyword>
<keyword evidence="10" id="KW-1185">Reference proteome</keyword>
<dbReference type="Gene3D" id="4.10.400.10">
    <property type="entry name" value="Low-density Lipoprotein Receptor"/>
    <property type="match status" value="1"/>
</dbReference>
<comment type="caution">
    <text evidence="8">Lacks conserved residue(s) required for the propagation of feature annotation.</text>
</comment>
<name>A0A2T7P178_POMCA</name>
<dbReference type="PROSITE" id="PS50068">
    <property type="entry name" value="LDLRA_2"/>
    <property type="match status" value="2"/>
</dbReference>
<dbReference type="GO" id="GO:0012505">
    <property type="term" value="C:endomembrane system"/>
    <property type="evidence" value="ECO:0007669"/>
    <property type="project" value="UniProtKB-SubCell"/>
</dbReference>
<dbReference type="InterPro" id="IPR023415">
    <property type="entry name" value="LDLR_class-A_CS"/>
</dbReference>
<organism evidence="9 10">
    <name type="scientific">Pomacea canaliculata</name>
    <name type="common">Golden apple snail</name>
    <dbReference type="NCBI Taxonomy" id="400727"/>
    <lineage>
        <taxon>Eukaryota</taxon>
        <taxon>Metazoa</taxon>
        <taxon>Spiralia</taxon>
        <taxon>Lophotrochozoa</taxon>
        <taxon>Mollusca</taxon>
        <taxon>Gastropoda</taxon>
        <taxon>Caenogastropoda</taxon>
        <taxon>Architaenioglossa</taxon>
        <taxon>Ampullarioidea</taxon>
        <taxon>Ampullariidae</taxon>
        <taxon>Pomacea</taxon>
    </lineage>
</organism>
<evidence type="ECO:0000256" key="6">
    <source>
        <dbReference type="ARBA" id="ARBA00023136"/>
    </source>
</evidence>
<evidence type="ECO:0000256" key="2">
    <source>
        <dbReference type="ARBA" id="ARBA00004308"/>
    </source>
</evidence>
<dbReference type="PRINTS" id="PR00261">
    <property type="entry name" value="LDLRECEPTOR"/>
</dbReference>
<dbReference type="SUPFAM" id="SSF56436">
    <property type="entry name" value="C-type lectin-like"/>
    <property type="match status" value="1"/>
</dbReference>
<dbReference type="InterPro" id="IPR016187">
    <property type="entry name" value="CTDL_fold"/>
</dbReference>
<protein>
    <recommendedName>
        <fullName evidence="11">CUB domain-containing protein</fullName>
    </recommendedName>
</protein>
<dbReference type="PANTHER" id="PTHR24270">
    <property type="entry name" value="LOW-DENSITY LIPOPROTEIN RECEPTOR-RELATED"/>
    <property type="match status" value="1"/>
</dbReference>
<dbReference type="EMBL" id="PZQS01000007">
    <property type="protein sequence ID" value="PVD27171.1"/>
    <property type="molecule type" value="Genomic_DNA"/>
</dbReference>
<reference evidence="9 10" key="1">
    <citation type="submission" date="2018-04" db="EMBL/GenBank/DDBJ databases">
        <title>The genome of golden apple snail Pomacea canaliculata provides insight into stress tolerance and invasive adaptation.</title>
        <authorList>
            <person name="Liu C."/>
            <person name="Liu B."/>
            <person name="Ren Y."/>
            <person name="Zhang Y."/>
            <person name="Wang H."/>
            <person name="Li S."/>
            <person name="Jiang F."/>
            <person name="Yin L."/>
            <person name="Zhang G."/>
            <person name="Qian W."/>
            <person name="Fan W."/>
        </authorList>
    </citation>
    <scope>NUCLEOTIDE SEQUENCE [LARGE SCALE GENOMIC DNA]</scope>
    <source>
        <strain evidence="9">SZHN2017</strain>
        <tissue evidence="9">Muscle</tissue>
    </source>
</reference>
<evidence type="ECO:0008006" key="11">
    <source>
        <dbReference type="Google" id="ProtNLM"/>
    </source>
</evidence>
<dbReference type="InterPro" id="IPR016186">
    <property type="entry name" value="C-type_lectin-like/link_sf"/>
</dbReference>
<dbReference type="OrthoDB" id="10035376at2759"/>
<keyword evidence="6" id="KW-0472">Membrane</keyword>
<dbReference type="InterPro" id="IPR036055">
    <property type="entry name" value="LDL_receptor-like_sf"/>
</dbReference>
<proteinExistence type="predicted"/>
<feature type="disulfide bond" evidence="8">
    <location>
        <begin position="502"/>
        <end position="514"/>
    </location>
</feature>
<keyword evidence="3" id="KW-0812">Transmembrane</keyword>
<dbReference type="GO" id="GO:0016192">
    <property type="term" value="P:vesicle-mediated transport"/>
    <property type="evidence" value="ECO:0007669"/>
    <property type="project" value="UniProtKB-ARBA"/>
</dbReference>
<evidence type="ECO:0000313" key="10">
    <source>
        <dbReference type="Proteomes" id="UP000245119"/>
    </source>
</evidence>
<feature type="disulfide bond" evidence="8">
    <location>
        <begin position="521"/>
        <end position="536"/>
    </location>
</feature>
<keyword evidence="4" id="KW-0677">Repeat</keyword>
<dbReference type="InterPro" id="IPR002172">
    <property type="entry name" value="LDrepeatLR_classA_rpt"/>
</dbReference>
<feature type="disulfide bond" evidence="8">
    <location>
        <begin position="482"/>
        <end position="497"/>
    </location>
</feature>